<evidence type="ECO:0000256" key="2">
    <source>
        <dbReference type="ARBA" id="ARBA00010867"/>
    </source>
</evidence>
<keyword evidence="4" id="KW-0809">Transit peptide</keyword>
<dbReference type="EMBL" id="PUHQ01000139">
    <property type="protein sequence ID" value="KAG0654771.1"/>
    <property type="molecule type" value="Genomic_DNA"/>
</dbReference>
<evidence type="ECO:0000313" key="9">
    <source>
        <dbReference type="EMBL" id="KAG0654771.1"/>
    </source>
</evidence>
<evidence type="ECO:0000256" key="7">
    <source>
        <dbReference type="ARBA" id="ARBA00023136"/>
    </source>
</evidence>
<proteinExistence type="inferred from homology"/>
<reference evidence="9 10" key="1">
    <citation type="submission" date="2020-11" db="EMBL/GenBank/DDBJ databases">
        <title>Kefir isolates.</title>
        <authorList>
            <person name="Marcisauskas S."/>
            <person name="Kim Y."/>
            <person name="Blasche S."/>
        </authorList>
    </citation>
    <scope>NUCLEOTIDE SEQUENCE [LARGE SCALE GENOMIC DNA]</scope>
    <source>
        <strain evidence="9 10">KR</strain>
    </source>
</reference>
<dbReference type="GO" id="GO:0030150">
    <property type="term" value="P:protein import into mitochondrial matrix"/>
    <property type="evidence" value="ECO:0007669"/>
    <property type="project" value="InterPro"/>
</dbReference>
<keyword evidence="6" id="KW-0496">Mitochondrion</keyword>
<comment type="subcellular location">
    <subcellularLocation>
        <location evidence="1">Mitochondrion membrane</location>
        <topology evidence="1">Single-pass membrane protein</topology>
    </subcellularLocation>
</comment>
<evidence type="ECO:0000313" key="10">
    <source>
        <dbReference type="Proteomes" id="UP000777482"/>
    </source>
</evidence>
<evidence type="ECO:0000256" key="5">
    <source>
        <dbReference type="ARBA" id="ARBA00022989"/>
    </source>
</evidence>
<comment type="caution">
    <text evidence="9">The sequence shown here is derived from an EMBL/GenBank/DDBJ whole genome shotgun (WGS) entry which is preliminary data.</text>
</comment>
<protein>
    <recommendedName>
        <fullName evidence="11">Mitochondrial import inner membrane translocase subunit Tim21</fullName>
    </recommendedName>
</protein>
<gene>
    <name evidence="9" type="ORF">C6P46_001415</name>
</gene>
<evidence type="ECO:0000256" key="3">
    <source>
        <dbReference type="ARBA" id="ARBA00022692"/>
    </source>
</evidence>
<name>A0A9P6VUU0_RHOMI</name>
<sequence>MQCQVRPLLSAHRRHLVLLAVSFSPRPSPSLARLYSSTPSHVDPHPILSELQRKGATSPSSSTTSGPHLGPFPLPNIDSNSDAETARRQARIDASSRQWSQLGVAQRAGVVATQGASLVVVLAGAGLFALVAYAFGSELFSEASPTRVFEDCVERVKQDHELPTMLAPPYSFHGPVSPADARIRRNHRRPSHTLTVDPTTGLETLYVRFAITASDPLSSDSASEDGNLIARSWDWAKTWIGPLVWDDSHHPGAYDPKLSNGLTASERELQLERERKHREQLERSERERASWTGWAVNGIGNFVGNVVGSSLAGLKNLSGAKTAAGNGSGEGYFRRPRKPAYGEYTTAEVVAELQKDPKTGHFVYKQLFAAIPDTRASNYYRHDIPTATIVPPPSSAADQEGHQQQQPPNRWRFWNRQKTVVA</sequence>
<dbReference type="InterPro" id="IPR013261">
    <property type="entry name" value="Tim21"/>
</dbReference>
<dbReference type="OrthoDB" id="436405at2759"/>
<dbReference type="PANTHER" id="PTHR13032:SF6">
    <property type="entry name" value="MITOCHONDRIAL IMPORT INNER MEMBRANE TRANSLOCASE SUBUNIT TIM21"/>
    <property type="match status" value="1"/>
</dbReference>
<keyword evidence="5" id="KW-1133">Transmembrane helix</keyword>
<organism evidence="9 10">
    <name type="scientific">Rhodotorula mucilaginosa</name>
    <name type="common">Yeast</name>
    <name type="synonym">Rhodotorula rubra</name>
    <dbReference type="NCBI Taxonomy" id="5537"/>
    <lineage>
        <taxon>Eukaryota</taxon>
        <taxon>Fungi</taxon>
        <taxon>Dikarya</taxon>
        <taxon>Basidiomycota</taxon>
        <taxon>Pucciniomycotina</taxon>
        <taxon>Microbotryomycetes</taxon>
        <taxon>Sporidiobolales</taxon>
        <taxon>Sporidiobolaceae</taxon>
        <taxon>Rhodotorula</taxon>
    </lineage>
</organism>
<feature type="region of interest" description="Disordered" evidence="8">
    <location>
        <begin position="52"/>
        <end position="92"/>
    </location>
</feature>
<evidence type="ECO:0000256" key="1">
    <source>
        <dbReference type="ARBA" id="ARBA00004304"/>
    </source>
</evidence>
<dbReference type="Proteomes" id="UP000777482">
    <property type="component" value="Unassembled WGS sequence"/>
</dbReference>
<keyword evidence="7" id="KW-0472">Membrane</keyword>
<accession>A0A9P6VUU0</accession>
<dbReference type="GO" id="GO:0005744">
    <property type="term" value="C:TIM23 mitochondrial import inner membrane translocase complex"/>
    <property type="evidence" value="ECO:0007669"/>
    <property type="project" value="InterPro"/>
</dbReference>
<dbReference type="Pfam" id="PF08294">
    <property type="entry name" value="TIM21"/>
    <property type="match status" value="1"/>
</dbReference>
<evidence type="ECO:0008006" key="11">
    <source>
        <dbReference type="Google" id="ProtNLM"/>
    </source>
</evidence>
<keyword evidence="10" id="KW-1185">Reference proteome</keyword>
<comment type="similarity">
    <text evidence="2">Belongs to the TIM21 family.</text>
</comment>
<evidence type="ECO:0000256" key="6">
    <source>
        <dbReference type="ARBA" id="ARBA00023128"/>
    </source>
</evidence>
<keyword evidence="3" id="KW-0812">Transmembrane</keyword>
<evidence type="ECO:0000256" key="8">
    <source>
        <dbReference type="SAM" id="MobiDB-lite"/>
    </source>
</evidence>
<evidence type="ECO:0000256" key="4">
    <source>
        <dbReference type="ARBA" id="ARBA00022946"/>
    </source>
</evidence>
<dbReference type="PANTHER" id="PTHR13032">
    <property type="entry name" value="MITOCHONDRIAL IMPORT INNER MEMBRANE TRANSLOCASE SUBUNIT TIM21"/>
    <property type="match status" value="1"/>
</dbReference>
<feature type="region of interest" description="Disordered" evidence="8">
    <location>
        <begin position="388"/>
        <end position="415"/>
    </location>
</feature>
<dbReference type="AlphaFoldDB" id="A0A9P6VUU0"/>